<dbReference type="Proteomes" id="UP001549799">
    <property type="component" value="Unassembled WGS sequence"/>
</dbReference>
<keyword evidence="2" id="KW-1185">Reference proteome</keyword>
<comment type="caution">
    <text evidence="1">The sequence shown here is derived from an EMBL/GenBank/DDBJ whole genome shotgun (WGS) entry which is preliminary data.</text>
</comment>
<name>A0ABV2SVN6_9FLAO</name>
<evidence type="ECO:0008006" key="3">
    <source>
        <dbReference type="Google" id="ProtNLM"/>
    </source>
</evidence>
<evidence type="ECO:0000313" key="1">
    <source>
        <dbReference type="EMBL" id="MET6990815.1"/>
    </source>
</evidence>
<organism evidence="1 2">
    <name type="scientific">Sediminicola arcticus</name>
    <dbReference type="NCBI Taxonomy" id="1574308"/>
    <lineage>
        <taxon>Bacteria</taxon>
        <taxon>Pseudomonadati</taxon>
        <taxon>Bacteroidota</taxon>
        <taxon>Flavobacteriia</taxon>
        <taxon>Flavobacteriales</taxon>
        <taxon>Flavobacteriaceae</taxon>
        <taxon>Sediminicola</taxon>
    </lineage>
</organism>
<dbReference type="EMBL" id="JBEXAE010000003">
    <property type="protein sequence ID" value="MET6990815.1"/>
    <property type="molecule type" value="Genomic_DNA"/>
</dbReference>
<gene>
    <name evidence="1" type="ORF">ABXZ36_09165</name>
</gene>
<reference evidence="1 2" key="1">
    <citation type="submission" date="2024-07" db="EMBL/GenBank/DDBJ databases">
        <title>The genome sequence of type strain Sediminicola arcticus GDMCC 1.2805.</title>
        <authorList>
            <person name="Liu Y."/>
        </authorList>
    </citation>
    <scope>NUCLEOTIDE SEQUENCE [LARGE SCALE GENOMIC DNA]</scope>
    <source>
        <strain evidence="1 2">GDMCC 1.2805</strain>
    </source>
</reference>
<proteinExistence type="predicted"/>
<dbReference type="RefSeq" id="WP_354615207.1">
    <property type="nucleotide sequence ID" value="NZ_JBEXAE010000003.1"/>
</dbReference>
<sequence length="87" mass="10288">MNKSTIFIDIDISKDTFDIYDAMDGHFQFKNDMKGFTLFKKRLSSVHWCVMEATGSYHQCLAIYLYEQGIQVKVMNPKYLYRKNTKS</sequence>
<protein>
    <recommendedName>
        <fullName evidence="3">Transposase IS111A/IS1328/IS1533 N-terminal domain-containing protein</fullName>
    </recommendedName>
</protein>
<accession>A0ABV2SVN6</accession>
<evidence type="ECO:0000313" key="2">
    <source>
        <dbReference type="Proteomes" id="UP001549799"/>
    </source>
</evidence>